<proteinExistence type="predicted"/>
<evidence type="ECO:0000259" key="2">
    <source>
        <dbReference type="PROSITE" id="PS50013"/>
    </source>
</evidence>
<accession>A0A4S2MT89</accession>
<evidence type="ECO:0000256" key="1">
    <source>
        <dbReference type="ARBA" id="ARBA00011353"/>
    </source>
</evidence>
<dbReference type="AlphaFoldDB" id="A0A4S2MT89"/>
<name>A0A4S2MT89_9PEZI</name>
<evidence type="ECO:0000313" key="4">
    <source>
        <dbReference type="Proteomes" id="UP000298138"/>
    </source>
</evidence>
<dbReference type="InterPro" id="IPR016197">
    <property type="entry name" value="Chromo-like_dom_sf"/>
</dbReference>
<keyword evidence="4" id="KW-1185">Reference proteome</keyword>
<dbReference type="InterPro" id="IPR023780">
    <property type="entry name" value="Chromo_domain"/>
</dbReference>
<sequence length="106" mass="11768">MGLQKTFLGNGRMKKSIIARPLGGQVWDPSPGLLLQNFEVAEILAKRDNTQGVEYLVSWKGKSADYYTWEPISNVSMLHLVYGSKVSPSPPSLLRYEIYIFCSGAG</sequence>
<dbReference type="EMBL" id="ML220129">
    <property type="protein sequence ID" value="TGZ79687.1"/>
    <property type="molecule type" value="Genomic_DNA"/>
</dbReference>
<comment type="subunit">
    <text evidence="1">Component of the NuA4 histone acetyltransferase complex.</text>
</comment>
<reference evidence="3 4" key="1">
    <citation type="submission" date="2019-04" db="EMBL/GenBank/DDBJ databases">
        <title>Comparative genomics and transcriptomics to analyze fruiting body development in filamentous ascomycetes.</title>
        <authorList>
            <consortium name="DOE Joint Genome Institute"/>
            <person name="Lutkenhaus R."/>
            <person name="Traeger S."/>
            <person name="Breuer J."/>
            <person name="Kuo A."/>
            <person name="Lipzen A."/>
            <person name="Pangilinan J."/>
            <person name="Dilworth D."/>
            <person name="Sandor L."/>
            <person name="Poggeler S."/>
            <person name="Barry K."/>
            <person name="Grigoriev I.V."/>
            <person name="Nowrousian M."/>
        </authorList>
    </citation>
    <scope>NUCLEOTIDE SEQUENCE [LARGE SCALE GENOMIC DNA]</scope>
    <source>
        <strain evidence="3 4">CBS 389.68</strain>
    </source>
</reference>
<gene>
    <name evidence="3" type="ORF">EX30DRAFT_72863</name>
</gene>
<organism evidence="3 4">
    <name type="scientific">Ascodesmis nigricans</name>
    <dbReference type="NCBI Taxonomy" id="341454"/>
    <lineage>
        <taxon>Eukaryota</taxon>
        <taxon>Fungi</taxon>
        <taxon>Dikarya</taxon>
        <taxon>Ascomycota</taxon>
        <taxon>Pezizomycotina</taxon>
        <taxon>Pezizomycetes</taxon>
        <taxon>Pezizales</taxon>
        <taxon>Ascodesmidaceae</taxon>
        <taxon>Ascodesmis</taxon>
    </lineage>
</organism>
<dbReference type="Pfam" id="PF00385">
    <property type="entry name" value="Chromo"/>
    <property type="match status" value="1"/>
</dbReference>
<dbReference type="CDD" id="cd00024">
    <property type="entry name" value="CD_CSD"/>
    <property type="match status" value="1"/>
</dbReference>
<dbReference type="SUPFAM" id="SSF54160">
    <property type="entry name" value="Chromo domain-like"/>
    <property type="match status" value="1"/>
</dbReference>
<dbReference type="SMART" id="SM00298">
    <property type="entry name" value="CHROMO"/>
    <property type="match status" value="1"/>
</dbReference>
<protein>
    <recommendedName>
        <fullName evidence="2">Chromo domain-containing protein</fullName>
    </recommendedName>
</protein>
<dbReference type="Gene3D" id="2.40.50.40">
    <property type="match status" value="1"/>
</dbReference>
<evidence type="ECO:0000313" key="3">
    <source>
        <dbReference type="EMBL" id="TGZ79687.1"/>
    </source>
</evidence>
<dbReference type="InterPro" id="IPR000953">
    <property type="entry name" value="Chromo/chromo_shadow_dom"/>
</dbReference>
<feature type="domain" description="Chromo" evidence="2">
    <location>
        <begin position="38"/>
        <end position="81"/>
    </location>
</feature>
<dbReference type="OrthoDB" id="273092at2759"/>
<dbReference type="Proteomes" id="UP000298138">
    <property type="component" value="Unassembled WGS sequence"/>
</dbReference>
<dbReference type="InParanoid" id="A0A4S2MT89"/>
<dbReference type="GO" id="GO:0006338">
    <property type="term" value="P:chromatin remodeling"/>
    <property type="evidence" value="ECO:0007669"/>
    <property type="project" value="UniProtKB-ARBA"/>
</dbReference>
<dbReference type="PROSITE" id="PS50013">
    <property type="entry name" value="CHROMO_2"/>
    <property type="match status" value="1"/>
</dbReference>